<evidence type="ECO:0000256" key="1">
    <source>
        <dbReference type="ARBA" id="ARBA00001974"/>
    </source>
</evidence>
<sequence length="536" mass="61585">MAVKVIELDALIVGAGFGGVYQLKRLKDEGFNVKLVESGLDYGGVWYWNRYPGARVDSTIPHYEFSDPDIFTEWMWSQRFPGSEELRRYFRYVAEKWKLVEDTQFSTLVTGAVWEDASSRWMISTNANVSYKCHFFLPNTGFAAKRHIPDFKGLDTLRGTWLHPSFWPHNEPDLRGKKIAVIGTGSTGIQLCQDLAPLASEFVLFQRTPNLALPMKQVQYDTHNTQAIPREQYDELFKGRSSSYGGFDFNFLARNTFDDSEEERLKTYEDLWSYGDFHYWLATYQDTLFVDSANTEAYNFWRDKVRARLPNERLKEKFAPMHKPHAFGCKRISLENGFYELFRRENVHLVDVNETPIEEITPQGIKTSEREWEFDYVVCATGFDAITGGMLLMNLEGRKNLRLQDKWADGVKTFMGLSIGDFPNMFFTYGPQAPTALCNGPSCAELQGEWIVSLLKHMRQNGYRTVNASSAKEEEWAETVRAIANMSLLPGTKSWYMGDNIPGKKRECLIYLGGVPTYYKTITECAAKGYEGFEFA</sequence>
<dbReference type="SUPFAM" id="SSF51905">
    <property type="entry name" value="FAD/NAD(P)-binding domain"/>
    <property type="match status" value="2"/>
</dbReference>
<evidence type="ECO:0008006" key="10">
    <source>
        <dbReference type="Google" id="ProtNLM"/>
    </source>
</evidence>
<comment type="cofactor">
    <cofactor evidence="1">
        <name>FAD</name>
        <dbReference type="ChEBI" id="CHEBI:57692"/>
    </cofactor>
</comment>
<evidence type="ECO:0000256" key="2">
    <source>
        <dbReference type="ARBA" id="ARBA00010139"/>
    </source>
</evidence>
<keyword evidence="9" id="KW-1185">Reference proteome</keyword>
<comment type="similarity">
    <text evidence="2">Belongs to the FAD-binding monooxygenase family.</text>
</comment>
<keyword evidence="3" id="KW-0285">Flavoprotein</keyword>
<dbReference type="GO" id="GO:0004499">
    <property type="term" value="F:N,N-dimethylaniline monooxygenase activity"/>
    <property type="evidence" value="ECO:0007669"/>
    <property type="project" value="InterPro"/>
</dbReference>
<proteinExistence type="inferred from homology"/>
<evidence type="ECO:0000256" key="7">
    <source>
        <dbReference type="ARBA" id="ARBA00023033"/>
    </source>
</evidence>
<dbReference type="Pfam" id="PF00743">
    <property type="entry name" value="FMO-like"/>
    <property type="match status" value="1"/>
</dbReference>
<evidence type="ECO:0000313" key="8">
    <source>
        <dbReference type="EMBL" id="KAF2206267.1"/>
    </source>
</evidence>
<dbReference type="Proteomes" id="UP000799539">
    <property type="component" value="Unassembled WGS sequence"/>
</dbReference>
<dbReference type="InterPro" id="IPR050775">
    <property type="entry name" value="FAD-binding_Monooxygenases"/>
</dbReference>
<dbReference type="GO" id="GO:0050661">
    <property type="term" value="F:NADP binding"/>
    <property type="evidence" value="ECO:0007669"/>
    <property type="project" value="InterPro"/>
</dbReference>
<accession>A0A6A6F1T4</accession>
<dbReference type="InterPro" id="IPR020946">
    <property type="entry name" value="Flavin_mOase-like"/>
</dbReference>
<dbReference type="AlphaFoldDB" id="A0A6A6F1T4"/>
<dbReference type="PANTHER" id="PTHR43098">
    <property type="entry name" value="L-ORNITHINE N(5)-MONOOXYGENASE-RELATED"/>
    <property type="match status" value="1"/>
</dbReference>
<dbReference type="OrthoDB" id="66881at2759"/>
<organism evidence="8 9">
    <name type="scientific">Cercospora zeae-maydis SCOH1-5</name>
    <dbReference type="NCBI Taxonomy" id="717836"/>
    <lineage>
        <taxon>Eukaryota</taxon>
        <taxon>Fungi</taxon>
        <taxon>Dikarya</taxon>
        <taxon>Ascomycota</taxon>
        <taxon>Pezizomycotina</taxon>
        <taxon>Dothideomycetes</taxon>
        <taxon>Dothideomycetidae</taxon>
        <taxon>Mycosphaerellales</taxon>
        <taxon>Mycosphaerellaceae</taxon>
        <taxon>Cercospora</taxon>
    </lineage>
</organism>
<evidence type="ECO:0000256" key="5">
    <source>
        <dbReference type="ARBA" id="ARBA00022857"/>
    </source>
</evidence>
<evidence type="ECO:0000256" key="6">
    <source>
        <dbReference type="ARBA" id="ARBA00023002"/>
    </source>
</evidence>
<dbReference type="GO" id="GO:0050660">
    <property type="term" value="F:flavin adenine dinucleotide binding"/>
    <property type="evidence" value="ECO:0007669"/>
    <property type="project" value="InterPro"/>
</dbReference>
<reference evidence="8" key="1">
    <citation type="journal article" date="2020" name="Stud. Mycol.">
        <title>101 Dothideomycetes genomes: a test case for predicting lifestyles and emergence of pathogens.</title>
        <authorList>
            <person name="Haridas S."/>
            <person name="Albert R."/>
            <person name="Binder M."/>
            <person name="Bloem J."/>
            <person name="Labutti K."/>
            <person name="Salamov A."/>
            <person name="Andreopoulos B."/>
            <person name="Baker S."/>
            <person name="Barry K."/>
            <person name="Bills G."/>
            <person name="Bluhm B."/>
            <person name="Cannon C."/>
            <person name="Castanera R."/>
            <person name="Culley D."/>
            <person name="Daum C."/>
            <person name="Ezra D."/>
            <person name="Gonzalez J."/>
            <person name="Henrissat B."/>
            <person name="Kuo A."/>
            <person name="Liang C."/>
            <person name="Lipzen A."/>
            <person name="Lutzoni F."/>
            <person name="Magnuson J."/>
            <person name="Mondo S."/>
            <person name="Nolan M."/>
            <person name="Ohm R."/>
            <person name="Pangilinan J."/>
            <person name="Park H.-J."/>
            <person name="Ramirez L."/>
            <person name="Alfaro M."/>
            <person name="Sun H."/>
            <person name="Tritt A."/>
            <person name="Yoshinaga Y."/>
            <person name="Zwiers L.-H."/>
            <person name="Turgeon B."/>
            <person name="Goodwin S."/>
            <person name="Spatafora J."/>
            <person name="Crous P."/>
            <person name="Grigoriev I."/>
        </authorList>
    </citation>
    <scope>NUCLEOTIDE SEQUENCE</scope>
    <source>
        <strain evidence="8">SCOH1-5</strain>
    </source>
</reference>
<keyword evidence="5" id="KW-0521">NADP</keyword>
<keyword evidence="6" id="KW-0560">Oxidoreductase</keyword>
<protein>
    <recommendedName>
        <fullName evidence="10">FAD/NAD(P)-binding domain-containing protein</fullName>
    </recommendedName>
</protein>
<dbReference type="Gene3D" id="3.50.50.60">
    <property type="entry name" value="FAD/NAD(P)-binding domain"/>
    <property type="match status" value="3"/>
</dbReference>
<keyword evidence="4" id="KW-0274">FAD</keyword>
<evidence type="ECO:0000256" key="3">
    <source>
        <dbReference type="ARBA" id="ARBA00022630"/>
    </source>
</evidence>
<dbReference type="InterPro" id="IPR036188">
    <property type="entry name" value="FAD/NAD-bd_sf"/>
</dbReference>
<evidence type="ECO:0000256" key="4">
    <source>
        <dbReference type="ARBA" id="ARBA00022827"/>
    </source>
</evidence>
<dbReference type="EMBL" id="ML992728">
    <property type="protein sequence ID" value="KAF2206267.1"/>
    <property type="molecule type" value="Genomic_DNA"/>
</dbReference>
<evidence type="ECO:0000313" key="9">
    <source>
        <dbReference type="Proteomes" id="UP000799539"/>
    </source>
</evidence>
<dbReference type="PRINTS" id="PR00411">
    <property type="entry name" value="PNDRDTASEI"/>
</dbReference>
<gene>
    <name evidence="8" type="ORF">CERZMDRAFT_103565</name>
</gene>
<dbReference type="PANTHER" id="PTHR43098:SF3">
    <property type="entry name" value="L-ORNITHINE N(5)-MONOOXYGENASE-RELATED"/>
    <property type="match status" value="1"/>
</dbReference>
<name>A0A6A6F1T4_9PEZI</name>
<keyword evidence="7" id="KW-0503">Monooxygenase</keyword>